<dbReference type="InterPro" id="IPR001275">
    <property type="entry name" value="DM_DNA-bd"/>
</dbReference>
<dbReference type="SUPFAM" id="SSF82927">
    <property type="entry name" value="Cysteine-rich DNA binding domain, (DM domain)"/>
    <property type="match status" value="1"/>
</dbReference>
<evidence type="ECO:0000313" key="8">
    <source>
        <dbReference type="EMBL" id="AEX92944.1"/>
    </source>
</evidence>
<keyword evidence="2 5" id="KW-0862">Zinc</keyword>
<protein>
    <submittedName>
        <fullName evidence="8">Doublesex male-specific isoform</fullName>
    </submittedName>
</protein>
<dbReference type="Pfam" id="PF08828">
    <property type="entry name" value="DSX_dimer"/>
    <property type="match status" value="2"/>
</dbReference>
<dbReference type="FunFam" id="4.10.1040.10:FF:000001">
    <property type="entry name" value="doublesex- and mab-3-related transcription factor 1"/>
    <property type="match status" value="1"/>
</dbReference>
<dbReference type="SMART" id="SM00301">
    <property type="entry name" value="DM"/>
    <property type="match status" value="1"/>
</dbReference>
<dbReference type="PROSITE" id="PS50809">
    <property type="entry name" value="DM_2"/>
    <property type="match status" value="1"/>
</dbReference>
<dbReference type="GO" id="GO:0007548">
    <property type="term" value="P:sex differentiation"/>
    <property type="evidence" value="ECO:0007669"/>
    <property type="project" value="TreeGrafter"/>
</dbReference>
<dbReference type="Gene3D" id="4.10.1040.10">
    <property type="entry name" value="DM DNA-binding domain"/>
    <property type="match status" value="1"/>
</dbReference>
<dbReference type="InterPro" id="IPR026607">
    <property type="entry name" value="DMRT"/>
</dbReference>
<proteinExistence type="evidence at transcript level"/>
<name>K9L2U9_9SCAR</name>
<dbReference type="PANTHER" id="PTHR12322:SF116">
    <property type="entry name" value="DOUBLESEX-MAB RELATED 99B"/>
    <property type="match status" value="1"/>
</dbReference>
<keyword evidence="4 5" id="KW-0539">Nucleus</keyword>
<comment type="subcellular location">
    <subcellularLocation>
        <location evidence="5">Nucleus</location>
    </subcellularLocation>
</comment>
<evidence type="ECO:0000256" key="4">
    <source>
        <dbReference type="ARBA" id="ARBA00023242"/>
    </source>
</evidence>
<sequence>MSDQQDYETKMDLNASSTSSSPRTPPNCARCRNHRVKVPLKGHKRYCKYRHCKCEKCRLTSERQRVMAKQTALRRAQAQDEAMLRQGVIPQSKSPVPLYNGPDRTYECESPGSSSTPTFPDVVRKAPMEPIRDNLGNNNIGQKDLIQESLQLLEKFRYSWEMMPLIYAIVKDTPDLEEASKRIDEGRDAEQLVDFFNKIKDRFHLSWKMISLIHVILKNSKDDQEKAFRQIDEAYLEVQALAKYYPTPVNLITDPWRWYSPTALYPAMYYQLPNTLLGNIPPSPPLHSPVPPPRPRSRA</sequence>
<dbReference type="SMART" id="SM01143">
    <property type="entry name" value="DSX_dimer"/>
    <property type="match status" value="2"/>
</dbReference>
<keyword evidence="1 5" id="KW-0479">Metal-binding</keyword>
<dbReference type="EMBL" id="JN165763">
    <property type="protein sequence ID" value="AEX92944.1"/>
    <property type="molecule type" value="mRNA"/>
</dbReference>
<evidence type="ECO:0000256" key="5">
    <source>
        <dbReference type="PROSITE-ProRule" id="PRU00070"/>
    </source>
</evidence>
<dbReference type="InterPro" id="IPR036407">
    <property type="entry name" value="DM_DNA-bd_sf"/>
</dbReference>
<feature type="DNA-binding region" description="DM" evidence="5">
    <location>
        <begin position="28"/>
        <end position="75"/>
    </location>
</feature>
<dbReference type="PROSITE" id="PS40000">
    <property type="entry name" value="DM_1"/>
    <property type="match status" value="1"/>
</dbReference>
<evidence type="ECO:0000256" key="2">
    <source>
        <dbReference type="ARBA" id="ARBA00022833"/>
    </source>
</evidence>
<dbReference type="GO" id="GO:0000981">
    <property type="term" value="F:DNA-binding transcription factor activity, RNA polymerase II-specific"/>
    <property type="evidence" value="ECO:0007669"/>
    <property type="project" value="TreeGrafter"/>
</dbReference>
<dbReference type="AlphaFoldDB" id="K9L2U9"/>
<dbReference type="GO" id="GO:0046872">
    <property type="term" value="F:metal ion binding"/>
    <property type="evidence" value="ECO:0007669"/>
    <property type="project" value="UniProtKB-KW"/>
</dbReference>
<evidence type="ECO:0000256" key="1">
    <source>
        <dbReference type="ARBA" id="ARBA00022723"/>
    </source>
</evidence>
<dbReference type="GO" id="GO:0000978">
    <property type="term" value="F:RNA polymerase II cis-regulatory region sequence-specific DNA binding"/>
    <property type="evidence" value="ECO:0007669"/>
    <property type="project" value="TreeGrafter"/>
</dbReference>
<evidence type="ECO:0000256" key="6">
    <source>
        <dbReference type="SAM" id="MobiDB-lite"/>
    </source>
</evidence>
<dbReference type="PANTHER" id="PTHR12322">
    <property type="entry name" value="DOUBLESEX AND MAB-3 RELATED TRANSCRIPTION FACTOR DMRT"/>
    <property type="match status" value="1"/>
</dbReference>
<keyword evidence="3 5" id="KW-0238">DNA-binding</keyword>
<dbReference type="InterPro" id="IPR014932">
    <property type="entry name" value="DSX_dimer"/>
</dbReference>
<evidence type="ECO:0000256" key="3">
    <source>
        <dbReference type="ARBA" id="ARBA00023125"/>
    </source>
</evidence>
<dbReference type="Pfam" id="PF00751">
    <property type="entry name" value="DM"/>
    <property type="match status" value="1"/>
</dbReference>
<reference evidence="8" key="1">
    <citation type="journal article" date="2012" name="Proc. Natl. Acad. Sci. U.S.A.">
        <title>Diversification of doublesex function underlies morph-, sex-, and species-specific development of beetle horns.</title>
        <authorList>
            <person name="Kijimoto T."/>
            <person name="Moczek A.P."/>
            <person name="Andrews J."/>
        </authorList>
    </citation>
    <scope>NUCLEOTIDE SEQUENCE</scope>
</reference>
<feature type="region of interest" description="Disordered" evidence="6">
    <location>
        <begin position="1"/>
        <end position="28"/>
    </location>
</feature>
<evidence type="ECO:0000259" key="7">
    <source>
        <dbReference type="PROSITE" id="PS50809"/>
    </source>
</evidence>
<dbReference type="GO" id="GO:0005634">
    <property type="term" value="C:nucleus"/>
    <property type="evidence" value="ECO:0007669"/>
    <property type="project" value="UniProtKB-SubCell"/>
</dbReference>
<feature type="domain" description="DM" evidence="7">
    <location>
        <begin position="28"/>
        <end position="75"/>
    </location>
</feature>
<dbReference type="Gene3D" id="1.10.8.10">
    <property type="entry name" value="DNA helicase RuvA subunit, C-terminal domain"/>
    <property type="match status" value="2"/>
</dbReference>
<accession>K9L2U9</accession>
<organism evidence="8">
    <name type="scientific">Onthophagus sagittarius</name>
    <dbReference type="NCBI Taxonomy" id="476082"/>
    <lineage>
        <taxon>Eukaryota</taxon>
        <taxon>Metazoa</taxon>
        <taxon>Ecdysozoa</taxon>
        <taxon>Arthropoda</taxon>
        <taxon>Hexapoda</taxon>
        <taxon>Insecta</taxon>
        <taxon>Pterygota</taxon>
        <taxon>Neoptera</taxon>
        <taxon>Endopterygota</taxon>
        <taxon>Coleoptera</taxon>
        <taxon>Polyphaga</taxon>
        <taxon>Scarabaeiformia</taxon>
        <taxon>Scarabaeidae</taxon>
        <taxon>Scarabaeinae</taxon>
        <taxon>Onthophagini</taxon>
        <taxon>Onthophagus</taxon>
    </lineage>
</organism>